<accession>A0A2Z7DBJ9</accession>
<sequence>MRSSELGIRAWSFEINNSSNPRPSSPTSSSIQLGISWKKIAKELFCVVCYHKCRFDSAVQVARWVSDLVARDFVCGNYSSELRYGCELVLQRWMWHGYMCWLADLLYCMPPRRRGRGRGQIPEESEGQNEEVPRSGPFRRRDRQVEDEVDELAVHVDDMELVMARFQRMNPQTFNDDEPSSDAESDEICADGFYSSNLAGTYSGEAAAAATAAAL</sequence>
<proteinExistence type="predicted"/>
<protein>
    <submittedName>
        <fullName evidence="2">Uncharacterized protein</fullName>
    </submittedName>
</protein>
<gene>
    <name evidence="2" type="ORF">F511_38049</name>
</gene>
<dbReference type="AlphaFoldDB" id="A0A2Z7DBJ9"/>
<dbReference type="EMBL" id="KQ987397">
    <property type="protein sequence ID" value="KZV57209.1"/>
    <property type="molecule type" value="Genomic_DNA"/>
</dbReference>
<name>A0A2Z7DBJ9_9LAMI</name>
<reference evidence="2 3" key="1">
    <citation type="journal article" date="2015" name="Proc. Natl. Acad. Sci. U.S.A.">
        <title>The resurrection genome of Boea hygrometrica: A blueprint for survival of dehydration.</title>
        <authorList>
            <person name="Xiao L."/>
            <person name="Yang G."/>
            <person name="Zhang L."/>
            <person name="Yang X."/>
            <person name="Zhao S."/>
            <person name="Ji Z."/>
            <person name="Zhou Q."/>
            <person name="Hu M."/>
            <person name="Wang Y."/>
            <person name="Chen M."/>
            <person name="Xu Y."/>
            <person name="Jin H."/>
            <person name="Xiao X."/>
            <person name="Hu G."/>
            <person name="Bao F."/>
            <person name="Hu Y."/>
            <person name="Wan P."/>
            <person name="Li L."/>
            <person name="Deng X."/>
            <person name="Kuang T."/>
            <person name="Xiang C."/>
            <person name="Zhu J.K."/>
            <person name="Oliver M.J."/>
            <person name="He Y."/>
        </authorList>
    </citation>
    <scope>NUCLEOTIDE SEQUENCE [LARGE SCALE GENOMIC DNA]</scope>
    <source>
        <strain evidence="3">cv. XS01</strain>
    </source>
</reference>
<evidence type="ECO:0000313" key="2">
    <source>
        <dbReference type="EMBL" id="KZV57209.1"/>
    </source>
</evidence>
<dbReference type="Proteomes" id="UP000250235">
    <property type="component" value="Unassembled WGS sequence"/>
</dbReference>
<evidence type="ECO:0000313" key="3">
    <source>
        <dbReference type="Proteomes" id="UP000250235"/>
    </source>
</evidence>
<evidence type="ECO:0000256" key="1">
    <source>
        <dbReference type="SAM" id="MobiDB-lite"/>
    </source>
</evidence>
<feature type="region of interest" description="Disordered" evidence="1">
    <location>
        <begin position="117"/>
        <end position="145"/>
    </location>
</feature>
<organism evidence="2 3">
    <name type="scientific">Dorcoceras hygrometricum</name>
    <dbReference type="NCBI Taxonomy" id="472368"/>
    <lineage>
        <taxon>Eukaryota</taxon>
        <taxon>Viridiplantae</taxon>
        <taxon>Streptophyta</taxon>
        <taxon>Embryophyta</taxon>
        <taxon>Tracheophyta</taxon>
        <taxon>Spermatophyta</taxon>
        <taxon>Magnoliopsida</taxon>
        <taxon>eudicotyledons</taxon>
        <taxon>Gunneridae</taxon>
        <taxon>Pentapetalae</taxon>
        <taxon>asterids</taxon>
        <taxon>lamiids</taxon>
        <taxon>Lamiales</taxon>
        <taxon>Gesneriaceae</taxon>
        <taxon>Didymocarpoideae</taxon>
        <taxon>Trichosporeae</taxon>
        <taxon>Loxocarpinae</taxon>
        <taxon>Dorcoceras</taxon>
    </lineage>
</organism>
<keyword evidence="3" id="KW-1185">Reference proteome</keyword>